<name>A0A8H4EUU0_GIGMA</name>
<feature type="transmembrane region" description="Helical" evidence="1">
    <location>
        <begin position="86"/>
        <end position="108"/>
    </location>
</feature>
<organism evidence="2 3">
    <name type="scientific">Gigaspora margarita</name>
    <dbReference type="NCBI Taxonomy" id="4874"/>
    <lineage>
        <taxon>Eukaryota</taxon>
        <taxon>Fungi</taxon>
        <taxon>Fungi incertae sedis</taxon>
        <taxon>Mucoromycota</taxon>
        <taxon>Glomeromycotina</taxon>
        <taxon>Glomeromycetes</taxon>
        <taxon>Diversisporales</taxon>
        <taxon>Gigasporaceae</taxon>
        <taxon>Gigaspora</taxon>
    </lineage>
</organism>
<feature type="transmembrane region" description="Helical" evidence="1">
    <location>
        <begin position="20"/>
        <end position="43"/>
    </location>
</feature>
<keyword evidence="1" id="KW-0812">Transmembrane</keyword>
<keyword evidence="3" id="KW-1185">Reference proteome</keyword>
<dbReference type="AlphaFoldDB" id="A0A8H4EUU0"/>
<evidence type="ECO:0000313" key="2">
    <source>
        <dbReference type="EMBL" id="KAF0555796.1"/>
    </source>
</evidence>
<keyword evidence="1" id="KW-1133">Transmembrane helix</keyword>
<gene>
    <name evidence="2" type="ORF">F8M41_016787</name>
</gene>
<feature type="transmembrane region" description="Helical" evidence="1">
    <location>
        <begin position="142"/>
        <end position="170"/>
    </location>
</feature>
<accession>A0A8H4EUU0</accession>
<dbReference type="OrthoDB" id="2355212at2759"/>
<dbReference type="EMBL" id="WTPW01000038">
    <property type="protein sequence ID" value="KAF0555796.1"/>
    <property type="molecule type" value="Genomic_DNA"/>
</dbReference>
<reference evidence="2 3" key="1">
    <citation type="journal article" date="2019" name="Environ. Microbiol.">
        <title>At the nexus of three kingdoms: the genome of the mycorrhizal fungus Gigaspora margarita provides insights into plant, endobacterial and fungal interactions.</title>
        <authorList>
            <person name="Venice F."/>
            <person name="Ghignone S."/>
            <person name="Salvioli di Fossalunga A."/>
            <person name="Amselem J."/>
            <person name="Novero M."/>
            <person name="Xianan X."/>
            <person name="Sedzielewska Toro K."/>
            <person name="Morin E."/>
            <person name="Lipzen A."/>
            <person name="Grigoriev I.V."/>
            <person name="Henrissat B."/>
            <person name="Martin F.M."/>
            <person name="Bonfante P."/>
        </authorList>
    </citation>
    <scope>NUCLEOTIDE SEQUENCE [LARGE SCALE GENOMIC DNA]</scope>
    <source>
        <strain evidence="2 3">BEG34</strain>
    </source>
</reference>
<protein>
    <submittedName>
        <fullName evidence="2">Uncharacterized protein</fullName>
    </submittedName>
</protein>
<feature type="transmembrane region" description="Helical" evidence="1">
    <location>
        <begin position="49"/>
        <end position="74"/>
    </location>
</feature>
<comment type="caution">
    <text evidence="2">The sequence shown here is derived from an EMBL/GenBank/DDBJ whole genome shotgun (WGS) entry which is preliminary data.</text>
</comment>
<evidence type="ECO:0000256" key="1">
    <source>
        <dbReference type="SAM" id="Phobius"/>
    </source>
</evidence>
<proteinExistence type="predicted"/>
<dbReference type="Proteomes" id="UP000439903">
    <property type="component" value="Unassembled WGS sequence"/>
</dbReference>
<evidence type="ECO:0000313" key="3">
    <source>
        <dbReference type="Proteomes" id="UP000439903"/>
    </source>
</evidence>
<sequence>MNLVDKTTKCCCCVPLRGGVISITILSLGWLAYTVVIDILSLVSGNNTVGLIVDLVISSLFLLIFIFGFIISCFTKDAKLLRIYAILYDVFVAIIIFDSITNIIAILASKSTSVNNCISGGGQSNVSPSNNNNSASECEKRYWLFAAILIVFNLLIIFLVIHFALVISAYAANRKAKEMKAALVHEITESNISSAHGTSTHGTSTHGTSTYGFAGKT</sequence>
<keyword evidence="1" id="KW-0472">Membrane</keyword>